<dbReference type="GO" id="GO:0006281">
    <property type="term" value="P:DNA repair"/>
    <property type="evidence" value="ECO:0007669"/>
    <property type="project" value="InterPro"/>
</dbReference>
<evidence type="ECO:0000256" key="4">
    <source>
        <dbReference type="ARBA" id="ARBA00022801"/>
    </source>
</evidence>
<gene>
    <name evidence="10" type="ORF">SAOR_15210</name>
</gene>
<evidence type="ECO:0000256" key="2">
    <source>
        <dbReference type="ARBA" id="ARBA00007092"/>
    </source>
</evidence>
<dbReference type="RefSeq" id="WP_123632167.1">
    <property type="nucleotide sequence ID" value="NZ_AYKH01000042.1"/>
</dbReference>
<dbReference type="InterPro" id="IPR020848">
    <property type="entry name" value="AP_endonuclease_F1_CS"/>
</dbReference>
<dbReference type="CDD" id="cd09086">
    <property type="entry name" value="ExoIII-like_AP-endo"/>
    <property type="match status" value="1"/>
</dbReference>
<dbReference type="GO" id="GO:0008311">
    <property type="term" value="F:double-stranded DNA 3'-5' DNA exonuclease activity"/>
    <property type="evidence" value="ECO:0007669"/>
    <property type="project" value="InterPro"/>
</dbReference>
<feature type="binding site" evidence="7">
    <location>
        <position position="147"/>
    </location>
    <ligand>
        <name>Mg(2+)</name>
        <dbReference type="ChEBI" id="CHEBI:18420"/>
        <label>1</label>
    </ligand>
</feature>
<feature type="active site" evidence="6">
    <location>
        <position position="104"/>
    </location>
</feature>
<keyword evidence="4" id="KW-0378">Hydrolase</keyword>
<name>A0A423PG00_9GAMM</name>
<dbReference type="PANTHER" id="PTHR43250">
    <property type="entry name" value="EXODEOXYRIBONUCLEASE III"/>
    <property type="match status" value="1"/>
</dbReference>
<feature type="active site" description="Proton donor/acceptor" evidence="6">
    <location>
        <position position="145"/>
    </location>
</feature>
<evidence type="ECO:0000256" key="7">
    <source>
        <dbReference type="PIRSR" id="PIRSR604808-2"/>
    </source>
</evidence>
<keyword evidence="11" id="KW-1185">Reference proteome</keyword>
<dbReference type="NCBIfam" id="TIGR00195">
    <property type="entry name" value="exoDNase_III"/>
    <property type="match status" value="1"/>
</dbReference>
<accession>A0A423PG00</accession>
<evidence type="ECO:0000313" key="10">
    <source>
        <dbReference type="EMBL" id="ROO24537.1"/>
    </source>
</evidence>
<feature type="site" description="Important for catalytic activity" evidence="8">
    <location>
        <position position="218"/>
    </location>
</feature>
<evidence type="ECO:0000256" key="3">
    <source>
        <dbReference type="ARBA" id="ARBA00022723"/>
    </source>
</evidence>
<keyword evidence="7" id="KW-0464">Manganese</keyword>
<feature type="binding site" evidence="7">
    <location>
        <position position="248"/>
    </location>
    <ligand>
        <name>Mg(2+)</name>
        <dbReference type="ChEBI" id="CHEBI:18420"/>
        <label>1</label>
    </ligand>
</feature>
<keyword evidence="5 7" id="KW-0460">Magnesium</keyword>
<feature type="binding site" evidence="7">
    <location>
        <position position="247"/>
    </location>
    <ligand>
        <name>Mg(2+)</name>
        <dbReference type="ChEBI" id="CHEBI:18420"/>
        <label>1</label>
    </ligand>
</feature>
<dbReference type="GO" id="GO:0046872">
    <property type="term" value="F:metal ion binding"/>
    <property type="evidence" value="ECO:0007669"/>
    <property type="project" value="UniProtKB-KW"/>
</dbReference>
<reference evidence="10 11" key="1">
    <citation type="submission" date="2013-10" db="EMBL/GenBank/DDBJ databases">
        <title>Salinisphaera orenii MK-B5 Genome Sequencing.</title>
        <authorList>
            <person name="Lai Q."/>
            <person name="Li C."/>
            <person name="Shao Z."/>
        </authorList>
    </citation>
    <scope>NUCLEOTIDE SEQUENCE [LARGE SCALE GENOMIC DNA]</scope>
    <source>
        <strain evidence="10 11">MK-B5</strain>
    </source>
</reference>
<dbReference type="EMBL" id="AYKH01000042">
    <property type="protein sequence ID" value="ROO24537.1"/>
    <property type="molecule type" value="Genomic_DNA"/>
</dbReference>
<dbReference type="PANTHER" id="PTHR43250:SF2">
    <property type="entry name" value="EXODEOXYRIBONUCLEASE III"/>
    <property type="match status" value="1"/>
</dbReference>
<dbReference type="Gene3D" id="3.60.10.10">
    <property type="entry name" value="Endonuclease/exonuclease/phosphatase"/>
    <property type="match status" value="1"/>
</dbReference>
<feature type="binding site" evidence="7">
    <location>
        <position position="34"/>
    </location>
    <ligand>
        <name>Mg(2+)</name>
        <dbReference type="ChEBI" id="CHEBI:18420"/>
        <label>1</label>
    </ligand>
</feature>
<dbReference type="InterPro" id="IPR037493">
    <property type="entry name" value="ExoIII-like"/>
</dbReference>
<dbReference type="GO" id="GO:0003677">
    <property type="term" value="F:DNA binding"/>
    <property type="evidence" value="ECO:0007669"/>
    <property type="project" value="InterPro"/>
</dbReference>
<sequence>MQIATWNVNSLNVRQEHVLAWLENNPVDVLALQETKLTDDRFPSAAFAEAGYHSVFTGQKTYNGVALLSRDAPTDVEFALPGLVDEHKRVIAATVAGVRVIGVYCPNGAALDSPKFDYKLDWFAALAEWVAAEAAVHDRLVLTGDFNVAPRPEDTHDPDKWEGRILCSPPERAALEKLLDTGLTDCWRLFEEREGRHRFTWWDYRNGGWARNAGLRIDHVLASPALASACRDCRAHVGERGRKRPSDHVPVVAEFEL</sequence>
<dbReference type="PROSITE" id="PS51435">
    <property type="entry name" value="AP_NUCLEASE_F1_4"/>
    <property type="match status" value="1"/>
</dbReference>
<dbReference type="InterPro" id="IPR005135">
    <property type="entry name" value="Endo/exonuclease/phosphatase"/>
</dbReference>
<comment type="caution">
    <text evidence="10">The sequence shown here is derived from an EMBL/GenBank/DDBJ whole genome shotgun (WGS) entry which is preliminary data.</text>
</comment>
<dbReference type="InterPro" id="IPR036691">
    <property type="entry name" value="Endo/exonu/phosph_ase_sf"/>
</dbReference>
<dbReference type="PROSITE" id="PS00728">
    <property type="entry name" value="AP_NUCLEASE_F1_3"/>
    <property type="match status" value="1"/>
</dbReference>
<evidence type="ECO:0000256" key="6">
    <source>
        <dbReference type="PIRSR" id="PIRSR604808-1"/>
    </source>
</evidence>
<dbReference type="InterPro" id="IPR004808">
    <property type="entry name" value="AP_endonuc_1"/>
</dbReference>
<evidence type="ECO:0000256" key="8">
    <source>
        <dbReference type="PIRSR" id="PIRSR604808-3"/>
    </source>
</evidence>
<comment type="cofactor">
    <cofactor evidence="1">
        <name>Mn(2+)</name>
        <dbReference type="ChEBI" id="CHEBI:29035"/>
    </cofactor>
</comment>
<organism evidence="10 11">
    <name type="scientific">Salinisphaera orenii MK-B5</name>
    <dbReference type="NCBI Taxonomy" id="856730"/>
    <lineage>
        <taxon>Bacteria</taxon>
        <taxon>Pseudomonadati</taxon>
        <taxon>Pseudomonadota</taxon>
        <taxon>Gammaproteobacteria</taxon>
        <taxon>Salinisphaerales</taxon>
        <taxon>Salinisphaeraceae</taxon>
        <taxon>Salinisphaera</taxon>
    </lineage>
</organism>
<feature type="binding site" evidence="7">
    <location>
        <position position="7"/>
    </location>
    <ligand>
        <name>Mg(2+)</name>
        <dbReference type="ChEBI" id="CHEBI:18420"/>
        <label>1</label>
    </ligand>
</feature>
<dbReference type="GO" id="GO:0004519">
    <property type="term" value="F:endonuclease activity"/>
    <property type="evidence" value="ECO:0007669"/>
    <property type="project" value="InterPro"/>
</dbReference>
<dbReference type="AlphaFoldDB" id="A0A423PG00"/>
<protein>
    <submittedName>
        <fullName evidence="10">Exodeoxyribonuclease III</fullName>
    </submittedName>
</protein>
<comment type="cofactor">
    <cofactor evidence="7">
        <name>Mg(2+)</name>
        <dbReference type="ChEBI" id="CHEBI:18420"/>
    </cofactor>
    <cofactor evidence="7">
        <name>Mn(2+)</name>
        <dbReference type="ChEBI" id="CHEBI:29035"/>
    </cofactor>
    <text evidence="7">Probably binds two magnesium or manganese ions per subunit.</text>
</comment>
<comment type="similarity">
    <text evidence="2">Belongs to the DNA repair enzymes AP/ExoA family.</text>
</comment>
<dbReference type="NCBIfam" id="TIGR00633">
    <property type="entry name" value="xth"/>
    <property type="match status" value="1"/>
</dbReference>
<evidence type="ECO:0000259" key="9">
    <source>
        <dbReference type="Pfam" id="PF03372"/>
    </source>
</evidence>
<keyword evidence="3 7" id="KW-0479">Metal-binding</keyword>
<feature type="site" description="Interaction with DNA substrate" evidence="8">
    <location>
        <position position="248"/>
    </location>
</feature>
<proteinExistence type="inferred from homology"/>
<evidence type="ECO:0000256" key="1">
    <source>
        <dbReference type="ARBA" id="ARBA00001936"/>
    </source>
</evidence>
<evidence type="ECO:0000313" key="11">
    <source>
        <dbReference type="Proteomes" id="UP000283993"/>
    </source>
</evidence>
<feature type="site" description="Transition state stabilizer" evidence="8">
    <location>
        <position position="147"/>
    </location>
</feature>
<dbReference type="Pfam" id="PF03372">
    <property type="entry name" value="Exo_endo_phos"/>
    <property type="match status" value="1"/>
</dbReference>
<feature type="binding site" evidence="7">
    <location>
        <position position="145"/>
    </location>
    <ligand>
        <name>Mg(2+)</name>
        <dbReference type="ChEBI" id="CHEBI:18420"/>
        <label>1</label>
    </ligand>
</feature>
<feature type="active site" description="Proton acceptor" evidence="6">
    <location>
        <position position="248"/>
    </location>
</feature>
<dbReference type="SUPFAM" id="SSF56219">
    <property type="entry name" value="DNase I-like"/>
    <property type="match status" value="1"/>
</dbReference>
<evidence type="ECO:0000256" key="5">
    <source>
        <dbReference type="ARBA" id="ARBA00022842"/>
    </source>
</evidence>
<dbReference type="Proteomes" id="UP000283993">
    <property type="component" value="Unassembled WGS sequence"/>
</dbReference>
<feature type="domain" description="Endonuclease/exonuclease/phosphatase" evidence="9">
    <location>
        <begin position="4"/>
        <end position="248"/>
    </location>
</feature>